<organism evidence="1 2">
    <name type="scientific">Prauserella muralis</name>
    <dbReference type="NCBI Taxonomy" id="588067"/>
    <lineage>
        <taxon>Bacteria</taxon>
        <taxon>Bacillati</taxon>
        <taxon>Actinomycetota</taxon>
        <taxon>Actinomycetes</taxon>
        <taxon>Pseudonocardiales</taxon>
        <taxon>Pseudonocardiaceae</taxon>
        <taxon>Prauserella</taxon>
    </lineage>
</organism>
<dbReference type="EMBL" id="MASW01000001">
    <property type="protein sequence ID" value="PXY31050.1"/>
    <property type="molecule type" value="Genomic_DNA"/>
</dbReference>
<accession>A0A2V4B728</accession>
<dbReference type="AlphaFoldDB" id="A0A2V4B728"/>
<proteinExistence type="predicted"/>
<name>A0A2V4B728_9PSEU</name>
<keyword evidence="2" id="KW-1185">Reference proteome</keyword>
<dbReference type="Proteomes" id="UP000249915">
    <property type="component" value="Unassembled WGS sequence"/>
</dbReference>
<evidence type="ECO:0000313" key="1">
    <source>
        <dbReference type="EMBL" id="PXY31050.1"/>
    </source>
</evidence>
<protein>
    <submittedName>
        <fullName evidence="1">Uncharacterized protein</fullName>
    </submittedName>
</protein>
<dbReference type="OrthoDB" id="3631561at2"/>
<dbReference type="PANTHER" id="PTHR35791:SF1">
    <property type="entry name" value="UPF0754 MEMBRANE PROTEIN YHEB"/>
    <property type="match status" value="1"/>
</dbReference>
<comment type="caution">
    <text evidence="1">The sequence shown here is derived from an EMBL/GenBank/DDBJ whole genome shotgun (WGS) entry which is preliminary data.</text>
</comment>
<gene>
    <name evidence="1" type="ORF">BAY60_01110</name>
</gene>
<sequence length="418" mass="47330">MGEFLRGVVDDFLQHWPVYASIPVVAALIGYLTKLVAIRMMFQPLEYVGLKAGNRRLLGWQGIVPKRAARMASIACDTMTQQLIRPADVVDRLDAERIAKEIERPLLAATEEIVTEIAAEYQPGLWESLPRRVQRLVISRVQAEAPKMVASVLEAIKADVESVFDLKDMVVTSLVKDKALLNRIFREAGRKEFQFIARSGLFFGGLIGIVQLVVWLLFKVPIIMPLFGLFIGWFTDWLALKMIFHPKQPVRYFGLFEWQGLFLKRRAEVSEAYAGLIAKEIITPHNVIEAVLRGPLSDKVVGLIQRQVDDELARQASFAKPLVVMAVGSRRYQEMKLRISELIMARLPETMHYIEDYASDAMDIRNTLVAKMRDLDSDEFEGLLRPAFQQDEWILILTGALLGALCGELQVQVVLHLT</sequence>
<dbReference type="PANTHER" id="PTHR35791">
    <property type="entry name" value="UPF0754 MEMBRANE PROTEIN YHEB"/>
    <property type="match status" value="1"/>
</dbReference>
<dbReference type="RefSeq" id="WP_112279076.1">
    <property type="nucleotide sequence ID" value="NZ_MASW01000001.1"/>
</dbReference>
<reference evidence="1 2" key="1">
    <citation type="submission" date="2016-07" db="EMBL/GenBank/DDBJ databases">
        <title>Draft genome sequence of Prauserella muralis DSM 45305, isolated from a mould-covered wall in an indoor environment.</title>
        <authorList>
            <person name="Ruckert C."/>
            <person name="Albersmeier A."/>
            <person name="Jiang C.-L."/>
            <person name="Jiang Y."/>
            <person name="Kalinowski J."/>
            <person name="Schneider O."/>
            <person name="Winkler A."/>
            <person name="Zotchev S.B."/>
        </authorList>
    </citation>
    <scope>NUCLEOTIDE SEQUENCE [LARGE SCALE GENOMIC DNA]</scope>
    <source>
        <strain evidence="1 2">DSM 45305</strain>
    </source>
</reference>
<evidence type="ECO:0000313" key="2">
    <source>
        <dbReference type="Proteomes" id="UP000249915"/>
    </source>
</evidence>